<dbReference type="GO" id="GO:0050661">
    <property type="term" value="F:NADP binding"/>
    <property type="evidence" value="ECO:0007669"/>
    <property type="project" value="InterPro"/>
</dbReference>
<accession>A0A143BL25</accession>
<dbReference type="OrthoDB" id="110209at2"/>
<evidence type="ECO:0000256" key="3">
    <source>
        <dbReference type="ARBA" id="ARBA00023244"/>
    </source>
</evidence>
<organism evidence="7 8">
    <name type="scientific">Gemmatimonas phototrophica</name>
    <dbReference type="NCBI Taxonomy" id="1379270"/>
    <lineage>
        <taxon>Bacteria</taxon>
        <taxon>Pseudomonadati</taxon>
        <taxon>Gemmatimonadota</taxon>
        <taxon>Gemmatimonadia</taxon>
        <taxon>Gemmatimonadales</taxon>
        <taxon>Gemmatimonadaceae</taxon>
        <taxon>Gemmatimonas</taxon>
    </lineage>
</organism>
<dbReference type="Pfam" id="PF05201">
    <property type="entry name" value="GlutR_N"/>
    <property type="match status" value="1"/>
</dbReference>
<dbReference type="InterPro" id="IPR000343">
    <property type="entry name" value="4pyrrol_synth_GluRdtase"/>
</dbReference>
<keyword evidence="3 4" id="KW-0627">Porphyrin biosynthesis</keyword>
<feature type="active site" description="Nucleophile" evidence="4">
    <location>
        <position position="51"/>
    </location>
</feature>
<comment type="function">
    <text evidence="4">Catalyzes the NADPH-dependent reduction of glutamyl-tRNA(Glu) to glutamate 1-semialdehyde (GSA).</text>
</comment>
<gene>
    <name evidence="4" type="primary">hemA</name>
    <name evidence="7" type="ORF">GEMMAAP_14605</name>
</gene>
<feature type="binding site" evidence="4">
    <location>
        <begin position="108"/>
        <end position="110"/>
    </location>
    <ligand>
        <name>substrate</name>
    </ligand>
</feature>
<comment type="catalytic activity">
    <reaction evidence="4">
        <text>(S)-4-amino-5-oxopentanoate + tRNA(Glu) + NADP(+) = L-glutamyl-tRNA(Glu) + NADPH + H(+)</text>
        <dbReference type="Rhea" id="RHEA:12344"/>
        <dbReference type="Rhea" id="RHEA-COMP:9663"/>
        <dbReference type="Rhea" id="RHEA-COMP:9680"/>
        <dbReference type="ChEBI" id="CHEBI:15378"/>
        <dbReference type="ChEBI" id="CHEBI:57501"/>
        <dbReference type="ChEBI" id="CHEBI:57783"/>
        <dbReference type="ChEBI" id="CHEBI:58349"/>
        <dbReference type="ChEBI" id="CHEBI:78442"/>
        <dbReference type="ChEBI" id="CHEBI:78520"/>
        <dbReference type="EC" id="1.2.1.70"/>
    </reaction>
</comment>
<dbReference type="GO" id="GO:0008883">
    <property type="term" value="F:glutamyl-tRNA reductase activity"/>
    <property type="evidence" value="ECO:0007669"/>
    <property type="project" value="UniProtKB-UniRule"/>
</dbReference>
<dbReference type="InterPro" id="IPR036291">
    <property type="entry name" value="NAD(P)-bd_dom_sf"/>
</dbReference>
<comment type="subunit">
    <text evidence="4">Homodimer.</text>
</comment>
<evidence type="ECO:0000259" key="6">
    <source>
        <dbReference type="Pfam" id="PF05201"/>
    </source>
</evidence>
<dbReference type="RefSeq" id="WP_026848588.1">
    <property type="nucleotide sequence ID" value="NZ_CP011454.1"/>
</dbReference>
<keyword evidence="2 4" id="KW-0560">Oxidoreductase</keyword>
<name>A0A143BL25_9BACT</name>
<dbReference type="Pfam" id="PF01488">
    <property type="entry name" value="Shikimate_DH"/>
    <property type="match status" value="1"/>
</dbReference>
<dbReference type="KEGG" id="gph:GEMMAAP_14605"/>
<evidence type="ECO:0000256" key="2">
    <source>
        <dbReference type="ARBA" id="ARBA00023002"/>
    </source>
</evidence>
<feature type="site" description="Important for activity" evidence="4">
    <location>
        <position position="93"/>
    </location>
</feature>
<evidence type="ECO:0000313" key="7">
    <source>
        <dbReference type="EMBL" id="AMW05698.1"/>
    </source>
</evidence>
<dbReference type="SUPFAM" id="SSF51735">
    <property type="entry name" value="NAD(P)-binding Rossmann-fold domains"/>
    <property type="match status" value="1"/>
</dbReference>
<feature type="domain" description="Quinate/shikimate 5-dehydrogenase/glutamyl-tRNA reductase" evidence="5">
    <location>
        <begin position="173"/>
        <end position="293"/>
    </location>
</feature>
<dbReference type="InterPro" id="IPR006151">
    <property type="entry name" value="Shikm_DH/Glu-tRNA_Rdtase"/>
</dbReference>
<dbReference type="STRING" id="1379270.GEMMAAP_14605"/>
<dbReference type="AlphaFoldDB" id="A0A143BL25"/>
<comment type="miscellaneous">
    <text evidence="4">During catalysis, the active site Cys acts as a nucleophile attacking the alpha-carbonyl group of tRNA-bound glutamate with the formation of a thioester intermediate between enzyme and glutamate, and the concomitant release of tRNA(Glu). The thioester intermediate is finally reduced by direct hydride transfer from NADPH, to form the product GSA.</text>
</comment>
<dbReference type="Proteomes" id="UP000076404">
    <property type="component" value="Chromosome"/>
</dbReference>
<feature type="binding site" evidence="4">
    <location>
        <position position="114"/>
    </location>
    <ligand>
        <name>substrate</name>
    </ligand>
</feature>
<dbReference type="SUPFAM" id="SSF69742">
    <property type="entry name" value="Glutamyl tRNA-reductase catalytic, N-terminal domain"/>
    <property type="match status" value="1"/>
</dbReference>
<evidence type="ECO:0000259" key="5">
    <source>
        <dbReference type="Pfam" id="PF01488"/>
    </source>
</evidence>
<evidence type="ECO:0000256" key="4">
    <source>
        <dbReference type="HAMAP-Rule" id="MF_00087"/>
    </source>
</evidence>
<dbReference type="InterPro" id="IPR036343">
    <property type="entry name" value="GluRdtase_N_sf"/>
</dbReference>
<dbReference type="eggNOG" id="COG0373">
    <property type="taxonomic scope" value="Bacteria"/>
</dbReference>
<dbReference type="UniPathway" id="UPA00251">
    <property type="reaction ID" value="UER00316"/>
</dbReference>
<comment type="pathway">
    <text evidence="4">Porphyrin-containing compound metabolism; protoporphyrin-IX biosynthesis; 5-aminolevulinate from L-glutamyl-tRNA(Glu): step 1/2.</text>
</comment>
<evidence type="ECO:0000313" key="8">
    <source>
        <dbReference type="Proteomes" id="UP000076404"/>
    </source>
</evidence>
<keyword evidence="8" id="KW-1185">Reference proteome</keyword>
<protein>
    <recommendedName>
        <fullName evidence="4">Glutamyl-tRNA reductase</fullName>
        <shortName evidence="4">GluTR</shortName>
        <ecNumber evidence="4">1.2.1.70</ecNumber>
    </recommendedName>
</protein>
<dbReference type="Gene3D" id="3.30.460.30">
    <property type="entry name" value="Glutamyl-tRNA reductase, N-terminal domain"/>
    <property type="match status" value="1"/>
</dbReference>
<dbReference type="PANTHER" id="PTHR43013">
    <property type="entry name" value="GLUTAMYL-TRNA REDUCTASE"/>
    <property type="match status" value="1"/>
</dbReference>
<keyword evidence="1 4" id="KW-0521">NADP</keyword>
<feature type="domain" description="Glutamyl-tRNA reductase N-terminal" evidence="6">
    <location>
        <begin position="9"/>
        <end position="148"/>
    </location>
</feature>
<feature type="binding site" evidence="4">
    <location>
        <begin position="180"/>
        <end position="185"/>
    </location>
    <ligand>
        <name>NADP(+)</name>
        <dbReference type="ChEBI" id="CHEBI:58349"/>
    </ligand>
</feature>
<dbReference type="GO" id="GO:0019353">
    <property type="term" value="P:protoporphyrinogen IX biosynthetic process from glutamate"/>
    <property type="evidence" value="ECO:0007669"/>
    <property type="project" value="TreeGrafter"/>
</dbReference>
<proteinExistence type="inferred from homology"/>
<evidence type="ECO:0000256" key="1">
    <source>
        <dbReference type="ARBA" id="ARBA00022857"/>
    </source>
</evidence>
<dbReference type="EMBL" id="CP011454">
    <property type="protein sequence ID" value="AMW05698.1"/>
    <property type="molecule type" value="Genomic_DNA"/>
</dbReference>
<dbReference type="PANTHER" id="PTHR43013:SF1">
    <property type="entry name" value="GLUTAMYL-TRNA REDUCTASE"/>
    <property type="match status" value="1"/>
</dbReference>
<feature type="binding site" evidence="4">
    <location>
        <begin position="50"/>
        <end position="53"/>
    </location>
    <ligand>
        <name>substrate</name>
    </ligand>
</feature>
<comment type="domain">
    <text evidence="4">Possesses an unusual extended V-shaped dimeric structure with each monomer consisting of three distinct domains arranged along a curved 'spinal' alpha-helix. The N-terminal catalytic domain specifically recognizes the glutamate moiety of the substrate. The second domain is the NADPH-binding domain, and the third C-terminal domain is responsible for dimerization.</text>
</comment>
<comment type="similarity">
    <text evidence="4">Belongs to the glutamyl-tRNA reductase family.</text>
</comment>
<dbReference type="Gene3D" id="3.40.50.720">
    <property type="entry name" value="NAD(P)-binding Rossmann-like Domain"/>
    <property type="match status" value="1"/>
</dbReference>
<dbReference type="InterPro" id="IPR015895">
    <property type="entry name" value="4pyrrol_synth_GluRdtase_N"/>
</dbReference>
<reference evidence="7 8" key="1">
    <citation type="journal article" date="2014" name="Proc. Natl. Acad. Sci. U.S.A.">
        <title>Functional type 2 photosynthetic reaction centers found in the rare bacterial phylum Gemmatimonadetes.</title>
        <authorList>
            <person name="Zeng Y."/>
            <person name="Feng F."/>
            <person name="Medova H."/>
            <person name="Dean J."/>
            <person name="Koblizek M."/>
        </authorList>
    </citation>
    <scope>NUCLEOTIDE SEQUENCE [LARGE SCALE GENOMIC DNA]</scope>
    <source>
        <strain evidence="7 8">AP64</strain>
    </source>
</reference>
<reference evidence="7 8" key="2">
    <citation type="journal article" date="2016" name="Environ. Microbiol. Rep.">
        <title>Metagenomic evidence for the presence of phototrophic Gemmatimonadetes bacteria in diverse environments.</title>
        <authorList>
            <person name="Zeng Y."/>
            <person name="Baumbach J."/>
            <person name="Barbosa E.G."/>
            <person name="Azevedo V."/>
            <person name="Zhang C."/>
            <person name="Koblizek M."/>
        </authorList>
    </citation>
    <scope>NUCLEOTIDE SEQUENCE [LARGE SCALE GENOMIC DNA]</scope>
    <source>
        <strain evidence="7 8">AP64</strain>
    </source>
</reference>
<dbReference type="HAMAP" id="MF_00087">
    <property type="entry name" value="Glu_tRNA_reductase"/>
    <property type="match status" value="1"/>
</dbReference>
<sequence length="378" mass="41162">MFLLPFHVVGCTHEANPADLVGRVRLSHERLTGALAELQRRNVSAVIVSTCHRTELYWWGDGELHEWFAELLRDGRTDDLKFERADADLAVRHLFAVAAGMKSARFGEPEILGQIRRAWMLAQSAGTSRGPIDGAFRQAIDAARHIRADMGTDADASLGELVHERLSAQLGNPSRVLVLGSGDAARGVLQVLRTRPIPGAMVSVTSRTDTRAATLAAAYQCPVVPWGDREGAIRSADAVVFAVHVTSPLVSAGFEDTLPTRYTSAVWIDLGVPAAVHSAFAAPQVDLVTLAALETQRGAEVHRAQWRALHEARHRRAAVALQQELARYARATHRHHLGARLGALEEQALAVATSDESAPVDEMVRKVTRLVLRELSRA</sequence>
<dbReference type="EC" id="1.2.1.70" evidence="4"/>
<feature type="binding site" evidence="4">
    <location>
        <position position="103"/>
    </location>
    <ligand>
        <name>substrate</name>
    </ligand>
</feature>